<evidence type="ECO:0000256" key="2">
    <source>
        <dbReference type="ARBA" id="ARBA00022679"/>
    </source>
</evidence>
<keyword evidence="6" id="KW-0833">Ubl conjugation pathway</keyword>
<dbReference type="Proteomes" id="UP001177023">
    <property type="component" value="Unassembled WGS sequence"/>
</dbReference>
<dbReference type="PANTHER" id="PTHR22770">
    <property type="entry name" value="UBIQUITIN CONJUGATING ENZYME 7 INTERACTING PROTEIN-RELATED"/>
    <property type="match status" value="1"/>
</dbReference>
<feature type="domain" description="RING-type" evidence="8">
    <location>
        <begin position="259"/>
        <end position="489"/>
    </location>
</feature>
<evidence type="ECO:0000256" key="5">
    <source>
        <dbReference type="ARBA" id="ARBA00022771"/>
    </source>
</evidence>
<dbReference type="PROSITE" id="PS51873">
    <property type="entry name" value="TRIAD"/>
    <property type="match status" value="1"/>
</dbReference>
<keyword evidence="3" id="KW-0479">Metal-binding</keyword>
<evidence type="ECO:0000259" key="8">
    <source>
        <dbReference type="PROSITE" id="PS51873"/>
    </source>
</evidence>
<evidence type="ECO:0000256" key="4">
    <source>
        <dbReference type="ARBA" id="ARBA00022737"/>
    </source>
</evidence>
<proteinExistence type="predicted"/>
<dbReference type="PANTHER" id="PTHR22770:SF47">
    <property type="entry name" value="E3 UBIQUITIN-PROTEIN LIGASE RNF216"/>
    <property type="match status" value="1"/>
</dbReference>
<dbReference type="CDD" id="cd20353">
    <property type="entry name" value="Rcat_RBR_RNF216"/>
    <property type="match status" value="1"/>
</dbReference>
<keyword evidence="7" id="KW-0862">Zinc</keyword>
<evidence type="ECO:0000256" key="7">
    <source>
        <dbReference type="ARBA" id="ARBA00022833"/>
    </source>
</evidence>
<evidence type="ECO:0000313" key="10">
    <source>
        <dbReference type="Proteomes" id="UP001177023"/>
    </source>
</evidence>
<dbReference type="Pfam" id="PF26200">
    <property type="entry name" value="Rcat_RNF216"/>
    <property type="match status" value="1"/>
</dbReference>
<evidence type="ECO:0000256" key="1">
    <source>
        <dbReference type="ARBA" id="ARBA00004906"/>
    </source>
</evidence>
<feature type="non-terminal residue" evidence="9">
    <location>
        <position position="521"/>
    </location>
</feature>
<comment type="caution">
    <text evidence="9">The sequence shown here is derived from an EMBL/GenBank/DDBJ whole genome shotgun (WGS) entry which is preliminary data.</text>
</comment>
<dbReference type="InterPro" id="IPR013083">
    <property type="entry name" value="Znf_RING/FYVE/PHD"/>
</dbReference>
<evidence type="ECO:0000313" key="9">
    <source>
        <dbReference type="EMBL" id="CAJ0576443.1"/>
    </source>
</evidence>
<keyword evidence="5" id="KW-0863">Zinc-finger</keyword>
<gene>
    <name evidence="9" type="ORF">MSPICULIGERA_LOCUS14736</name>
</gene>
<dbReference type="InterPro" id="IPR051628">
    <property type="entry name" value="LUBAC_E3_Ligases"/>
</dbReference>
<name>A0AA36CXZ1_9BILA</name>
<reference evidence="9" key="1">
    <citation type="submission" date="2023-06" db="EMBL/GenBank/DDBJ databases">
        <authorList>
            <person name="Delattre M."/>
        </authorList>
    </citation>
    <scope>NUCLEOTIDE SEQUENCE</scope>
    <source>
        <strain evidence="9">AF72</strain>
    </source>
</reference>
<keyword evidence="2" id="KW-0808">Transferase</keyword>
<keyword evidence="10" id="KW-1185">Reference proteome</keyword>
<keyword evidence="4" id="KW-0677">Repeat</keyword>
<dbReference type="GO" id="GO:0016740">
    <property type="term" value="F:transferase activity"/>
    <property type="evidence" value="ECO:0007669"/>
    <property type="project" value="UniProtKB-KW"/>
</dbReference>
<protein>
    <recommendedName>
        <fullName evidence="8">RING-type domain-containing protein</fullName>
    </recommendedName>
</protein>
<evidence type="ECO:0000256" key="6">
    <source>
        <dbReference type="ARBA" id="ARBA00022786"/>
    </source>
</evidence>
<accession>A0AA36CXZ1</accession>
<dbReference type="AlphaFoldDB" id="A0AA36CXZ1"/>
<dbReference type="InterPro" id="IPR044066">
    <property type="entry name" value="TRIAD_supradom"/>
</dbReference>
<dbReference type="Gene3D" id="3.30.40.10">
    <property type="entry name" value="Zinc/RING finger domain, C3HC4 (zinc finger)"/>
    <property type="match status" value="1"/>
</dbReference>
<evidence type="ECO:0000256" key="3">
    <source>
        <dbReference type="ARBA" id="ARBA00022723"/>
    </source>
</evidence>
<dbReference type="EMBL" id="CATQJA010002644">
    <property type="protein sequence ID" value="CAJ0576443.1"/>
    <property type="molecule type" value="Genomic_DNA"/>
</dbReference>
<comment type="pathway">
    <text evidence="1">Protein modification; protein ubiquitination.</text>
</comment>
<dbReference type="SUPFAM" id="SSF57850">
    <property type="entry name" value="RING/U-box"/>
    <property type="match status" value="2"/>
</dbReference>
<dbReference type="Gene3D" id="1.20.120.1750">
    <property type="match status" value="1"/>
</dbReference>
<dbReference type="InterPro" id="IPR047546">
    <property type="entry name" value="Rcat_RBR_RNF216"/>
</dbReference>
<organism evidence="9 10">
    <name type="scientific">Mesorhabditis spiculigera</name>
    <dbReference type="NCBI Taxonomy" id="96644"/>
    <lineage>
        <taxon>Eukaryota</taxon>
        <taxon>Metazoa</taxon>
        <taxon>Ecdysozoa</taxon>
        <taxon>Nematoda</taxon>
        <taxon>Chromadorea</taxon>
        <taxon>Rhabditida</taxon>
        <taxon>Rhabditina</taxon>
        <taxon>Rhabditomorpha</taxon>
        <taxon>Rhabditoidea</taxon>
        <taxon>Rhabditidae</taxon>
        <taxon>Mesorhabditinae</taxon>
        <taxon>Mesorhabditis</taxon>
    </lineage>
</organism>
<sequence>MADDDEFQRVIEASLFEEKQRRIYNMVENFFPNLRFEDAIDYASLDDEALMAQLHQLSEAMAPQPPKPVAARKPAPLVVPKRKPINLRPIAGAGSGAKTVLVRRPGEFEDDMEEIDLDDFQREKTIEALWNEVNRRQHFLDTNKVTRTDDQRTTLNMFLRDQFPLIRQAGINALLNEHDFYQVILFLKLYDLGEEEELRSKNCLPPSSYGSMAADNQRSRAAEAERRHRTEIPDFANRMWANYEQIVQTDFTHSIIEFSRFDCPICFDTFDNREAVFCTTLGNLDQWEEQHSFCQECVRGHANSSTTDMALGAGGAGVRCAWPKCEGVILRSRVLQLLEGKDKELFERRIDECALNGANLPNIVRCQQCPFAMEIECGKESHPIFECGRPECGFKYCRQCERPYDEKHKDKKCADVLTRHDEARLRREEELTKITIRTCNKCSLEFMREDGCSKMTCSRCGTLQCYVCKKTIAGYDHFSDDGCKLWTTNDQVSKMSEEERLATVRAMADADLLEKDRAGFV</sequence>
<dbReference type="GO" id="GO:0008270">
    <property type="term" value="F:zinc ion binding"/>
    <property type="evidence" value="ECO:0007669"/>
    <property type="project" value="UniProtKB-KW"/>
</dbReference>